<feature type="domain" description="DUSP" evidence="9">
    <location>
        <begin position="1192"/>
        <end position="1323"/>
    </location>
</feature>
<dbReference type="GO" id="GO:0008270">
    <property type="term" value="F:zinc ion binding"/>
    <property type="evidence" value="ECO:0007669"/>
    <property type="project" value="UniProtKB-KW"/>
</dbReference>
<dbReference type="EMBL" id="VOIH02000011">
    <property type="protein sequence ID" value="KAF3434174.1"/>
    <property type="molecule type" value="Genomic_DNA"/>
</dbReference>
<dbReference type="PROSITE" id="PS00973">
    <property type="entry name" value="USP_2"/>
    <property type="match status" value="1"/>
</dbReference>
<dbReference type="SUPFAM" id="SSF57903">
    <property type="entry name" value="FYVE/PHD zinc finger"/>
    <property type="match status" value="1"/>
</dbReference>
<dbReference type="PANTHER" id="PTHR14571">
    <property type="entry name" value="HISTONE-LYSINE N-METHYLTRANSFERASE SET-26-RELATED"/>
    <property type="match status" value="1"/>
</dbReference>
<feature type="compositionally biased region" description="Basic residues" evidence="7">
    <location>
        <begin position="1067"/>
        <end position="1077"/>
    </location>
</feature>
<dbReference type="InterPro" id="IPR001965">
    <property type="entry name" value="Znf_PHD"/>
</dbReference>
<dbReference type="InterPro" id="IPR019786">
    <property type="entry name" value="Zinc_finger_PHD-type_CS"/>
</dbReference>
<dbReference type="PANTHER" id="PTHR14571:SF9">
    <property type="entry name" value="HISTONE-LYSINE N-METHYLTRANSFERASE SET-26-RELATED"/>
    <property type="match status" value="1"/>
</dbReference>
<dbReference type="Gene3D" id="3.10.20.90">
    <property type="entry name" value="Phosphatidylinositol 3-kinase Catalytic Subunit, Chain A, domain 1"/>
    <property type="match status" value="1"/>
</dbReference>
<evidence type="ECO:0000256" key="7">
    <source>
        <dbReference type="SAM" id="MobiDB-lite"/>
    </source>
</evidence>
<dbReference type="InterPro" id="IPR006615">
    <property type="entry name" value="Pept_C19_DUSP"/>
</dbReference>
<feature type="compositionally biased region" description="Low complexity" evidence="7">
    <location>
        <begin position="910"/>
        <end position="924"/>
    </location>
</feature>
<keyword evidence="11" id="KW-1185">Reference proteome</keyword>
<evidence type="ECO:0000256" key="2">
    <source>
        <dbReference type="ARBA" id="ARBA00009085"/>
    </source>
</evidence>
<feature type="region of interest" description="Disordered" evidence="7">
    <location>
        <begin position="532"/>
        <end position="577"/>
    </location>
</feature>
<feature type="region of interest" description="Disordered" evidence="7">
    <location>
        <begin position="638"/>
        <end position="731"/>
    </location>
</feature>
<evidence type="ECO:0000259" key="9">
    <source>
        <dbReference type="PROSITE" id="PS51283"/>
    </source>
</evidence>
<dbReference type="Proteomes" id="UP000796880">
    <property type="component" value="Unassembled WGS sequence"/>
</dbReference>
<feature type="compositionally biased region" description="Basic and acidic residues" evidence="7">
    <location>
        <begin position="1055"/>
        <end position="1066"/>
    </location>
</feature>
<dbReference type="SMART" id="SM00695">
    <property type="entry name" value="DUSP"/>
    <property type="match status" value="1"/>
</dbReference>
<feature type="compositionally biased region" description="Basic and acidic residues" evidence="7">
    <location>
        <begin position="457"/>
        <end position="473"/>
    </location>
</feature>
<dbReference type="InterPro" id="IPR001394">
    <property type="entry name" value="Peptidase_C19_UCH"/>
</dbReference>
<feature type="region of interest" description="Disordered" evidence="7">
    <location>
        <begin position="1098"/>
        <end position="1141"/>
    </location>
</feature>
<gene>
    <name evidence="10" type="ORF">FNV43_RR25277</name>
</gene>
<dbReference type="Pfam" id="PF06337">
    <property type="entry name" value="DUSP"/>
    <property type="match status" value="1"/>
</dbReference>
<dbReference type="InterPro" id="IPR035927">
    <property type="entry name" value="DUSP-like_sf"/>
</dbReference>
<feature type="compositionally biased region" description="Polar residues" evidence="7">
    <location>
        <begin position="817"/>
        <end position="835"/>
    </location>
</feature>
<dbReference type="SUPFAM" id="SSF143791">
    <property type="entry name" value="DUSP-like"/>
    <property type="match status" value="1"/>
</dbReference>
<dbReference type="InterPro" id="IPR028889">
    <property type="entry name" value="USP"/>
</dbReference>
<feature type="region of interest" description="Disordered" evidence="7">
    <location>
        <begin position="249"/>
        <end position="298"/>
    </location>
</feature>
<dbReference type="PROSITE" id="PS51283">
    <property type="entry name" value="DUSP"/>
    <property type="match status" value="1"/>
</dbReference>
<dbReference type="CDD" id="cd02674">
    <property type="entry name" value="Peptidase_C19R"/>
    <property type="match status" value="1"/>
</dbReference>
<keyword evidence="3" id="KW-0479">Metal-binding</keyword>
<evidence type="ECO:0000256" key="3">
    <source>
        <dbReference type="ARBA" id="ARBA00022723"/>
    </source>
</evidence>
<organism evidence="10 11">
    <name type="scientific">Rhamnella rubrinervis</name>
    <dbReference type="NCBI Taxonomy" id="2594499"/>
    <lineage>
        <taxon>Eukaryota</taxon>
        <taxon>Viridiplantae</taxon>
        <taxon>Streptophyta</taxon>
        <taxon>Embryophyta</taxon>
        <taxon>Tracheophyta</taxon>
        <taxon>Spermatophyta</taxon>
        <taxon>Magnoliopsida</taxon>
        <taxon>eudicotyledons</taxon>
        <taxon>Gunneridae</taxon>
        <taxon>Pentapetalae</taxon>
        <taxon>rosids</taxon>
        <taxon>fabids</taxon>
        <taxon>Rosales</taxon>
        <taxon>Rhamnaceae</taxon>
        <taxon>rhamnoid group</taxon>
        <taxon>Rhamneae</taxon>
        <taxon>Rhamnella</taxon>
    </lineage>
</organism>
<feature type="region of interest" description="Disordered" evidence="7">
    <location>
        <begin position="812"/>
        <end position="958"/>
    </location>
</feature>
<feature type="compositionally biased region" description="Low complexity" evidence="7">
    <location>
        <begin position="1128"/>
        <end position="1138"/>
    </location>
</feature>
<sequence>MKGRSHRLQNSDPPDDWVDGSWTVDCVCGVNFDDGEEMVNCDECSVWVHTRCSRYVKGDDIFVCDKCKSKNNRNNSEETEVAQLLVELPTKTMKMESSYASNGPPRRPFRLWTDIPIEERVHIQGIPGGDPALFGGLPSVFSPELWKCTGYVPKKFNFQYREFPCWDEESDARKDEENENPDNKGAGVLFSLSKESVLATPVAALVSLRGRDDEGACDHKVSLKEVKKWESEDIDVKCAQNSMKKDRSLLRPVVLHSSKQKKDDFGTSKDRTGKKKARAAEKEADAKKRGAHYSRAALTPSSDAKQLEFYEDRGPKCLKTDDQSTKNNNLRDAVVRESLSDGFLSTYDNVVKHSSEALPSEMSRQDFPMGTGLNEDKAGHQLPVVPGSSPKTSDAVASLMMHDDARNGHLKEEGENMEIDKLGDSFKGPHRIVVKPPVDEVASSAQEIKVNQVQDFSGDKSLKSEQPDFKNDGNSRGLLNFQSSPYNDAKDPGIVSDHMSENSKLNDATVCSSLSSDHKSQDVDRSLEAVNDSHVDSADDLSNDPCQLKPEDGPENSMDVQRTSSEPKNGSEFPEEHSKLGGTILNFPAVPSQHNFITCAGKSSTSSAVVIPKSSTSESFKSADALNPNPVAKQQVMPDCTVSARKDRASLDVRDEARDEMSRRVVKEHSKSCTNSAPKPLHSSRSSHDSVSKQIKSEPKDSVLYSSSKTSSAPHTAVTTGSSEPTGSLHHQKAVHLHNKSSASTMLQRGEKLNQTSFHPSTKINQNLAPSMCPPAPASSPATLSDEELALLLHQELNSSPRVPRVPRVRHAGSLPQLASPSATSMLIKRTSNSGGKDHGSVSRRKNREAPKDGFRTSRGLDDEAKKTDRMPPSHEQRRQDVANGADISTKGEDDGSATAEQSVKKNVPSTSTATANSAPSLSTEGNDHNLSSVRSSPKGTSDDDTGTPGGPVHRTLPGLINEIMSKGRRMTYEELCNAVLPHWHNLRKHNGERYAYTSHSQAVLDCLRNRHEWARLVDRGPKTNSSRKRRKLDAEEMEDNEYSKEKPANQVESKSLESQREDFPKGKRKARKRRRLALQGRGIKDIRKRRKADLLTDDDVGTSYNSSEESMSSEDEIQGGGACPVGSENSAASSEEAGTTQMGVEGWHLKSSLNGLWHPQPKLNILIFFGFSESIMTIADSGFMMENGVPLPPEEENRIITELTNRSEANLKEGNLYYVISNRWFSSWQRYAMQGAGECSTDKQSQSPGTQDMDMLSLKRVERPGQIDNSDIVLGVNGCASDEFELRRLLEEGQDYVLVSQEVWEKLFDWYKGGPALPRKLISQGDLHKNFIVEVYPLCLKLIDPRDNSDSVIRLSKKASVHELYEKVCALRGIEQQKVHIWDFFNKKKHSLLNVLNQTLEESNLQMDQEILLEVRDGNYNSQFGMDSTGNELALVPVEPSRSSITIAGALQCQMVTHQCHPVFSSYTPLVEYFLQDYSDEINTDNPLGMHGELALAFGELLRKLWSSGRTTIAPRAFKGKLARFAPQFSGYNQHDSQELLAFLLDGLHEDLNRVKLKPYIETKDSDGRPDEEVAYECWRNHKVRNDSLIVDVCQGQYKSTLVCPACGKISITFDPFMYLSLPLPSTVTRPVTVTVFYGDGNGLPMPYTVTLLKQGCCKDLIDALSTACCLNSDEILLLAEVYNHQIYRYLENLSEPLATIKEDDHIVAYRLSKNGPRKTRVEILHRPQEKCASDCLKSSQVKCMGTPLVTYLGGDPVSGADINTVVSRLLSPLKRACPPSVKLHGGKENGFVDEAIEEPSNSHNLRILSMDNTELVETSCRSQVVKIFMEWTDKEIGLYDISYLKDLPEVQKTGFTVKKTRQEAISLFTYCPRCKEHRQATKKLDLWMLPDTLVFHLKRFSYSRYSKNKLDTFVNFPIHNLDLSKYVISKDGKPHVYELYAISNHYGGLGGGHYTAYAKLIDENRWYHFDDSHVSPVSEAEIKTSAAYVLFYQRVKPKPETAVGETSECHMGS</sequence>
<dbReference type="PROSITE" id="PS01359">
    <property type="entry name" value="ZF_PHD_1"/>
    <property type="match status" value="1"/>
</dbReference>
<feature type="compositionally biased region" description="Basic and acidic residues" evidence="7">
    <location>
        <begin position="644"/>
        <end position="671"/>
    </location>
</feature>
<dbReference type="Gene3D" id="3.30.40.10">
    <property type="entry name" value="Zinc/RING finger domain, C3HC4 (zinc finger)"/>
    <property type="match status" value="1"/>
</dbReference>
<comment type="subcellular location">
    <subcellularLocation>
        <location evidence="1">Nucleus</location>
    </subcellularLocation>
</comment>
<dbReference type="InterPro" id="IPR011011">
    <property type="entry name" value="Znf_FYVE_PHD"/>
</dbReference>
<comment type="similarity">
    <text evidence="2">Belongs to the peptidase C19 family.</text>
</comment>
<protein>
    <recommendedName>
        <fullName evidence="12">Ubiquitinyl hydrolase 1</fullName>
    </recommendedName>
</protein>
<evidence type="ECO:0000256" key="5">
    <source>
        <dbReference type="ARBA" id="ARBA00022833"/>
    </source>
</evidence>
<feature type="region of interest" description="Disordered" evidence="7">
    <location>
        <begin position="1019"/>
        <end position="1083"/>
    </location>
</feature>
<name>A0A8K0DTW1_9ROSA</name>
<dbReference type="OrthoDB" id="292964at2759"/>
<evidence type="ECO:0000256" key="4">
    <source>
        <dbReference type="ARBA" id="ARBA00022771"/>
    </source>
</evidence>
<accession>A0A8K0DTW1</accession>
<feature type="compositionally biased region" description="Polar residues" evidence="7">
    <location>
        <begin position="558"/>
        <end position="568"/>
    </location>
</feature>
<evidence type="ECO:0000313" key="11">
    <source>
        <dbReference type="Proteomes" id="UP000796880"/>
    </source>
</evidence>
<keyword evidence="5" id="KW-0862">Zinc</keyword>
<dbReference type="GO" id="GO:0005634">
    <property type="term" value="C:nucleus"/>
    <property type="evidence" value="ECO:0007669"/>
    <property type="project" value="UniProtKB-SubCell"/>
</dbReference>
<evidence type="ECO:0000259" key="8">
    <source>
        <dbReference type="PROSITE" id="PS50235"/>
    </source>
</evidence>
<feature type="compositionally biased region" description="Basic and acidic residues" evidence="7">
    <location>
        <begin position="686"/>
        <end position="701"/>
    </location>
</feature>
<evidence type="ECO:0000256" key="6">
    <source>
        <dbReference type="ARBA" id="ARBA00023242"/>
    </source>
</evidence>
<keyword evidence="4" id="KW-0863">Zinc-finger</keyword>
<feature type="domain" description="USP" evidence="8">
    <location>
        <begin position="1446"/>
        <end position="1997"/>
    </location>
</feature>
<evidence type="ECO:0008006" key="12">
    <source>
        <dbReference type="Google" id="ProtNLM"/>
    </source>
</evidence>
<dbReference type="InterPro" id="IPR056065">
    <property type="entry name" value="DUF7648"/>
</dbReference>
<dbReference type="InterPro" id="IPR018200">
    <property type="entry name" value="USP_CS"/>
</dbReference>
<dbReference type="InterPro" id="IPR013083">
    <property type="entry name" value="Znf_RING/FYVE/PHD"/>
</dbReference>
<dbReference type="GO" id="GO:0004843">
    <property type="term" value="F:cysteine-type deubiquitinase activity"/>
    <property type="evidence" value="ECO:0007669"/>
    <property type="project" value="InterPro"/>
</dbReference>
<dbReference type="PROSITE" id="PS50235">
    <property type="entry name" value="USP_3"/>
    <property type="match status" value="1"/>
</dbReference>
<feature type="compositionally biased region" description="Basic and acidic residues" evidence="7">
    <location>
        <begin position="278"/>
        <end position="288"/>
    </location>
</feature>
<dbReference type="SMART" id="SM00249">
    <property type="entry name" value="PHD"/>
    <property type="match status" value="1"/>
</dbReference>
<feature type="compositionally biased region" description="Polar residues" evidence="7">
    <location>
        <begin position="704"/>
        <end position="726"/>
    </location>
</feature>
<dbReference type="Pfam" id="PF24659">
    <property type="entry name" value="DUF7648"/>
    <property type="match status" value="1"/>
</dbReference>
<comment type="caution">
    <text evidence="10">The sequence shown here is derived from an EMBL/GenBank/DDBJ whole genome shotgun (WGS) entry which is preliminary data.</text>
</comment>
<dbReference type="Gene3D" id="3.30.2230.10">
    <property type="entry name" value="DUSP-like"/>
    <property type="match status" value="1"/>
</dbReference>
<feature type="compositionally biased region" description="Basic and acidic residues" evidence="7">
    <location>
        <begin position="848"/>
        <end position="881"/>
    </location>
</feature>
<proteinExistence type="inferred from homology"/>
<dbReference type="SUPFAM" id="SSF54001">
    <property type="entry name" value="Cysteine proteinases"/>
    <property type="match status" value="1"/>
</dbReference>
<keyword evidence="6" id="KW-0539">Nucleus</keyword>
<feature type="compositionally biased region" description="Basic and acidic residues" evidence="7">
    <location>
        <begin position="260"/>
        <end position="271"/>
    </location>
</feature>
<evidence type="ECO:0000313" key="10">
    <source>
        <dbReference type="EMBL" id="KAF3434174.1"/>
    </source>
</evidence>
<evidence type="ECO:0000256" key="1">
    <source>
        <dbReference type="ARBA" id="ARBA00004123"/>
    </source>
</evidence>
<reference evidence="10" key="1">
    <citation type="submission" date="2020-03" db="EMBL/GenBank/DDBJ databases">
        <title>A high-quality chromosome-level genome assembly of a woody plant with both climbing and erect habits, Rhamnella rubrinervis.</title>
        <authorList>
            <person name="Lu Z."/>
            <person name="Yang Y."/>
            <person name="Zhu X."/>
            <person name="Sun Y."/>
        </authorList>
    </citation>
    <scope>NUCLEOTIDE SEQUENCE</scope>
    <source>
        <strain evidence="10">BYM</strain>
        <tissue evidence="10">Leaf</tissue>
    </source>
</reference>
<dbReference type="Pfam" id="PF00443">
    <property type="entry name" value="UCH"/>
    <property type="match status" value="1"/>
</dbReference>
<dbReference type="InterPro" id="IPR038765">
    <property type="entry name" value="Papain-like_cys_pep_sf"/>
</dbReference>
<feature type="region of interest" description="Disordered" evidence="7">
    <location>
        <begin position="456"/>
        <end position="500"/>
    </location>
</feature>
<dbReference type="Gene3D" id="3.90.70.10">
    <property type="entry name" value="Cysteine proteinases"/>
    <property type="match status" value="2"/>
</dbReference>
<dbReference type="GO" id="GO:0016579">
    <property type="term" value="P:protein deubiquitination"/>
    <property type="evidence" value="ECO:0007669"/>
    <property type="project" value="InterPro"/>
</dbReference>